<dbReference type="SUPFAM" id="SSF63829">
    <property type="entry name" value="Calcium-dependent phosphotriesterase"/>
    <property type="match status" value="1"/>
</dbReference>
<evidence type="ECO:0000313" key="5">
    <source>
        <dbReference type="Proteomes" id="UP000199025"/>
    </source>
</evidence>
<evidence type="ECO:0000256" key="2">
    <source>
        <dbReference type="ARBA" id="ARBA00022801"/>
    </source>
</evidence>
<dbReference type="Gene3D" id="2.120.10.30">
    <property type="entry name" value="TolB, C-terminal domain"/>
    <property type="match status" value="1"/>
</dbReference>
<dbReference type="EMBL" id="FORP01000004">
    <property type="protein sequence ID" value="SFJ32983.1"/>
    <property type="molecule type" value="Genomic_DNA"/>
</dbReference>
<accession>A0A1I3QFQ0</accession>
<comment type="similarity">
    <text evidence="1">Belongs to the SMP-30/CGR1 family.</text>
</comment>
<dbReference type="InterPro" id="IPR013658">
    <property type="entry name" value="SGL"/>
</dbReference>
<dbReference type="GO" id="GO:0016787">
    <property type="term" value="F:hydrolase activity"/>
    <property type="evidence" value="ECO:0007669"/>
    <property type="project" value="UniProtKB-KW"/>
</dbReference>
<evidence type="ECO:0000256" key="1">
    <source>
        <dbReference type="ARBA" id="ARBA00008853"/>
    </source>
</evidence>
<name>A0A1I3QFQ0_9PSEU</name>
<keyword evidence="5" id="KW-1185">Reference proteome</keyword>
<dbReference type="AlphaFoldDB" id="A0A1I3QFQ0"/>
<sequence length="297" mass="32273">MSREINTVVDGLSFLECPRWHEGRIWFADFYTHRVYSAREDGGDLRVEAEVEGQPSGLGWLPDGRLLVVSMRDARLLRREPDGSLVTHADLSSHVKGYPNDMVVDAHGRAFVGEFGFDLMGGAPLETAALLRADPDGTVTTVAEDVWFPNGSVLTDDGVLLVCETFGNRVSAFDVTGDGDLVNRRTWAKFGELPTDRNLEPLFAQVVVAPDGCCLDAEGALWVADATGNRVLRVREGGEVSEEISPGTGAFACMLGGEDGRTLFVCAAPDFHEDARTREREGTLRAVRVDSPHAGRP</sequence>
<dbReference type="PANTHER" id="PTHR47572">
    <property type="entry name" value="LIPOPROTEIN-RELATED"/>
    <property type="match status" value="1"/>
</dbReference>
<evidence type="ECO:0000259" key="3">
    <source>
        <dbReference type="Pfam" id="PF08450"/>
    </source>
</evidence>
<protein>
    <submittedName>
        <fullName evidence="4">Sugar lactone lactonase YvrE</fullName>
    </submittedName>
</protein>
<evidence type="ECO:0000313" key="4">
    <source>
        <dbReference type="EMBL" id="SFJ32983.1"/>
    </source>
</evidence>
<dbReference type="PANTHER" id="PTHR47572:SF4">
    <property type="entry name" value="LACTONASE DRP35"/>
    <property type="match status" value="1"/>
</dbReference>
<feature type="domain" description="SMP-30/Gluconolactonase/LRE-like region" evidence="3">
    <location>
        <begin position="16"/>
        <end position="268"/>
    </location>
</feature>
<dbReference type="InterPro" id="IPR051262">
    <property type="entry name" value="SMP-30/CGR1_Lactonase"/>
</dbReference>
<dbReference type="Pfam" id="PF08450">
    <property type="entry name" value="SGL"/>
    <property type="match status" value="1"/>
</dbReference>
<dbReference type="InterPro" id="IPR011042">
    <property type="entry name" value="6-blade_b-propeller_TolB-like"/>
</dbReference>
<dbReference type="Proteomes" id="UP000199025">
    <property type="component" value="Unassembled WGS sequence"/>
</dbReference>
<dbReference type="RefSeq" id="WP_091505550.1">
    <property type="nucleotide sequence ID" value="NZ_CBDQZW010000003.1"/>
</dbReference>
<proteinExistence type="inferred from homology"/>
<dbReference type="STRING" id="115433.SAMN05421835_104322"/>
<keyword evidence="2" id="KW-0378">Hydrolase</keyword>
<dbReference type="OrthoDB" id="2633250at2"/>
<gene>
    <name evidence="4" type="ORF">SAMN05421835_104322</name>
</gene>
<organism evidence="4 5">
    <name type="scientific">Amycolatopsis sacchari</name>
    <dbReference type="NCBI Taxonomy" id="115433"/>
    <lineage>
        <taxon>Bacteria</taxon>
        <taxon>Bacillati</taxon>
        <taxon>Actinomycetota</taxon>
        <taxon>Actinomycetes</taxon>
        <taxon>Pseudonocardiales</taxon>
        <taxon>Pseudonocardiaceae</taxon>
        <taxon>Amycolatopsis</taxon>
    </lineage>
</organism>
<reference evidence="4 5" key="1">
    <citation type="submission" date="2016-10" db="EMBL/GenBank/DDBJ databases">
        <authorList>
            <person name="de Groot N.N."/>
        </authorList>
    </citation>
    <scope>NUCLEOTIDE SEQUENCE [LARGE SCALE GENOMIC DNA]</scope>
    <source>
        <strain evidence="4 5">DSM 44468</strain>
    </source>
</reference>